<keyword evidence="1" id="KW-0732">Signal</keyword>
<reference evidence="2" key="3">
    <citation type="journal article" date="2017" name="Nature">
        <title>Genome sequence of the progenitor of the wheat D genome Aegilops tauschii.</title>
        <authorList>
            <person name="Luo M.C."/>
            <person name="Gu Y.Q."/>
            <person name="Puiu D."/>
            <person name="Wang H."/>
            <person name="Twardziok S.O."/>
            <person name="Deal K.R."/>
            <person name="Huo N."/>
            <person name="Zhu T."/>
            <person name="Wang L."/>
            <person name="Wang Y."/>
            <person name="McGuire P.E."/>
            <person name="Liu S."/>
            <person name="Long H."/>
            <person name="Ramasamy R.K."/>
            <person name="Rodriguez J.C."/>
            <person name="Van S.L."/>
            <person name="Yuan L."/>
            <person name="Wang Z."/>
            <person name="Xia Z."/>
            <person name="Xiao L."/>
            <person name="Anderson O.D."/>
            <person name="Ouyang S."/>
            <person name="Liang Y."/>
            <person name="Zimin A.V."/>
            <person name="Pertea G."/>
            <person name="Qi P."/>
            <person name="Bennetzen J.L."/>
            <person name="Dai X."/>
            <person name="Dawson M.W."/>
            <person name="Muller H.G."/>
            <person name="Kugler K."/>
            <person name="Rivarola-Duarte L."/>
            <person name="Spannagl M."/>
            <person name="Mayer K.F.X."/>
            <person name="Lu F.H."/>
            <person name="Bevan M.W."/>
            <person name="Leroy P."/>
            <person name="Li P."/>
            <person name="You F.M."/>
            <person name="Sun Q."/>
            <person name="Liu Z."/>
            <person name="Lyons E."/>
            <person name="Wicker T."/>
            <person name="Salzberg S.L."/>
            <person name="Devos K.M."/>
            <person name="Dvorak J."/>
        </authorList>
    </citation>
    <scope>NUCLEOTIDE SEQUENCE [LARGE SCALE GENOMIC DNA]</scope>
    <source>
        <strain evidence="2">cv. AL8/78</strain>
    </source>
</reference>
<reference evidence="2" key="4">
    <citation type="submission" date="2019-03" db="UniProtKB">
        <authorList>
            <consortium name="EnsemblPlants"/>
        </authorList>
    </citation>
    <scope>IDENTIFICATION</scope>
</reference>
<evidence type="ECO:0000256" key="1">
    <source>
        <dbReference type="SAM" id="SignalP"/>
    </source>
</evidence>
<reference evidence="2" key="5">
    <citation type="journal article" date="2021" name="G3 (Bethesda)">
        <title>Aegilops tauschii genome assembly Aet v5.0 features greater sequence contiguity and improved annotation.</title>
        <authorList>
            <person name="Wang L."/>
            <person name="Zhu T."/>
            <person name="Rodriguez J.C."/>
            <person name="Deal K.R."/>
            <person name="Dubcovsky J."/>
            <person name="McGuire P.E."/>
            <person name="Lux T."/>
            <person name="Spannagl M."/>
            <person name="Mayer K.F.X."/>
            <person name="Baldrich P."/>
            <person name="Meyers B.C."/>
            <person name="Huo N."/>
            <person name="Gu Y.Q."/>
            <person name="Zhou H."/>
            <person name="Devos K.M."/>
            <person name="Bennetzen J.L."/>
            <person name="Unver T."/>
            <person name="Budak H."/>
            <person name="Gulick P.J."/>
            <person name="Galiba G."/>
            <person name="Kalapos B."/>
            <person name="Nelson D.R."/>
            <person name="Li P."/>
            <person name="You F.M."/>
            <person name="Luo M.C."/>
            <person name="Dvorak J."/>
        </authorList>
    </citation>
    <scope>NUCLEOTIDE SEQUENCE [LARGE SCALE GENOMIC DNA]</scope>
    <source>
        <strain evidence="2">cv. AL8/78</strain>
    </source>
</reference>
<feature type="signal peptide" evidence="1">
    <location>
        <begin position="1"/>
        <end position="18"/>
    </location>
</feature>
<proteinExistence type="predicted"/>
<evidence type="ECO:0000313" key="3">
    <source>
        <dbReference type="Proteomes" id="UP000015105"/>
    </source>
</evidence>
<dbReference type="AlphaFoldDB" id="A0A453AD79"/>
<accession>A0A453AD79</accession>
<dbReference type="Proteomes" id="UP000015105">
    <property type="component" value="Chromosome 2D"/>
</dbReference>
<protein>
    <submittedName>
        <fullName evidence="2">Uncharacterized protein</fullName>
    </submittedName>
</protein>
<keyword evidence="3" id="KW-1185">Reference proteome</keyword>
<sequence length="35" mass="4201">MFRITSCLLWWLKYSCQSWVVPKSEHIEDKSATAR</sequence>
<feature type="chain" id="PRO_5019039160" evidence="1">
    <location>
        <begin position="19"/>
        <end position="35"/>
    </location>
</feature>
<dbReference type="Gramene" id="AET2Gv20074700.20">
    <property type="protein sequence ID" value="AET2Gv20074700.20"/>
    <property type="gene ID" value="AET2Gv20074700"/>
</dbReference>
<reference evidence="3" key="2">
    <citation type="journal article" date="2017" name="Nat. Plants">
        <title>The Aegilops tauschii genome reveals multiple impacts of transposons.</title>
        <authorList>
            <person name="Zhao G."/>
            <person name="Zou C."/>
            <person name="Li K."/>
            <person name="Wang K."/>
            <person name="Li T."/>
            <person name="Gao L."/>
            <person name="Zhang X."/>
            <person name="Wang H."/>
            <person name="Yang Z."/>
            <person name="Liu X."/>
            <person name="Jiang W."/>
            <person name="Mao L."/>
            <person name="Kong X."/>
            <person name="Jiao Y."/>
            <person name="Jia J."/>
        </authorList>
    </citation>
    <scope>NUCLEOTIDE SEQUENCE [LARGE SCALE GENOMIC DNA]</scope>
    <source>
        <strain evidence="3">cv. AL8/78</strain>
    </source>
</reference>
<reference evidence="3" key="1">
    <citation type="journal article" date="2014" name="Science">
        <title>Ancient hybridizations among the ancestral genomes of bread wheat.</title>
        <authorList>
            <consortium name="International Wheat Genome Sequencing Consortium,"/>
            <person name="Marcussen T."/>
            <person name="Sandve S.R."/>
            <person name="Heier L."/>
            <person name="Spannagl M."/>
            <person name="Pfeifer M."/>
            <person name="Jakobsen K.S."/>
            <person name="Wulff B.B."/>
            <person name="Steuernagel B."/>
            <person name="Mayer K.F."/>
            <person name="Olsen O.A."/>
        </authorList>
    </citation>
    <scope>NUCLEOTIDE SEQUENCE [LARGE SCALE GENOMIC DNA]</scope>
    <source>
        <strain evidence="3">cv. AL8/78</strain>
    </source>
</reference>
<evidence type="ECO:0000313" key="2">
    <source>
        <dbReference type="EnsemblPlants" id="AET2Gv20074700.20"/>
    </source>
</evidence>
<organism evidence="2 3">
    <name type="scientific">Aegilops tauschii subsp. strangulata</name>
    <name type="common">Goatgrass</name>
    <dbReference type="NCBI Taxonomy" id="200361"/>
    <lineage>
        <taxon>Eukaryota</taxon>
        <taxon>Viridiplantae</taxon>
        <taxon>Streptophyta</taxon>
        <taxon>Embryophyta</taxon>
        <taxon>Tracheophyta</taxon>
        <taxon>Spermatophyta</taxon>
        <taxon>Magnoliopsida</taxon>
        <taxon>Liliopsida</taxon>
        <taxon>Poales</taxon>
        <taxon>Poaceae</taxon>
        <taxon>BOP clade</taxon>
        <taxon>Pooideae</taxon>
        <taxon>Triticodae</taxon>
        <taxon>Triticeae</taxon>
        <taxon>Triticinae</taxon>
        <taxon>Aegilops</taxon>
    </lineage>
</organism>
<dbReference type="EnsemblPlants" id="AET2Gv20074700.20">
    <property type="protein sequence ID" value="AET2Gv20074700.20"/>
    <property type="gene ID" value="AET2Gv20074700"/>
</dbReference>
<name>A0A453AD79_AEGTS</name>